<dbReference type="AlphaFoldDB" id="A0A6P6WC48"/>
<proteinExistence type="inferred from homology"/>
<feature type="compositionally biased region" description="Basic and acidic residues" evidence="15">
    <location>
        <begin position="255"/>
        <end position="268"/>
    </location>
</feature>
<dbReference type="InterPro" id="IPR044600">
    <property type="entry name" value="ATL1/ATL16-like"/>
</dbReference>
<comment type="pathway">
    <text evidence="3">Protein modification; protein ubiquitination.</text>
</comment>
<protein>
    <recommendedName>
        <fullName evidence="4">RING-type E3 ubiquitin transferase</fullName>
        <ecNumber evidence="4">2.3.2.27</ecNumber>
    </recommendedName>
</protein>
<comment type="subcellular location">
    <subcellularLocation>
        <location evidence="2">Membrane</location>
        <topology evidence="2">Single-pass membrane protein</topology>
    </subcellularLocation>
</comment>
<name>A0A6P6WC48_COFAR</name>
<evidence type="ECO:0000256" key="5">
    <source>
        <dbReference type="ARBA" id="ARBA00022679"/>
    </source>
</evidence>
<feature type="transmembrane region" description="Helical" evidence="16">
    <location>
        <begin position="77"/>
        <end position="101"/>
    </location>
</feature>
<dbReference type="Proteomes" id="UP001652660">
    <property type="component" value="Chromosome 2e"/>
</dbReference>
<feature type="region of interest" description="Disordered" evidence="15">
    <location>
        <begin position="236"/>
        <end position="296"/>
    </location>
</feature>
<keyword evidence="8 14" id="KW-0863">Zinc-finger</keyword>
<dbReference type="PROSITE" id="PS50089">
    <property type="entry name" value="ZF_RING_2"/>
    <property type="match status" value="1"/>
</dbReference>
<evidence type="ECO:0000259" key="17">
    <source>
        <dbReference type="PROSITE" id="PS50089"/>
    </source>
</evidence>
<feature type="compositionally biased region" description="Polar residues" evidence="15">
    <location>
        <begin position="367"/>
        <end position="386"/>
    </location>
</feature>
<dbReference type="OrthoDB" id="9984778at2759"/>
<evidence type="ECO:0000256" key="3">
    <source>
        <dbReference type="ARBA" id="ARBA00004906"/>
    </source>
</evidence>
<keyword evidence="12 16" id="KW-0472">Membrane</keyword>
<evidence type="ECO:0000256" key="13">
    <source>
        <dbReference type="ARBA" id="ARBA00024209"/>
    </source>
</evidence>
<keyword evidence="7" id="KW-0479">Metal-binding</keyword>
<dbReference type="UniPathway" id="UPA00143"/>
<dbReference type="CDD" id="cd16461">
    <property type="entry name" value="RING-H2_EL5-like"/>
    <property type="match status" value="1"/>
</dbReference>
<dbReference type="GO" id="GO:0061630">
    <property type="term" value="F:ubiquitin protein ligase activity"/>
    <property type="evidence" value="ECO:0007669"/>
    <property type="project" value="UniProtKB-EC"/>
</dbReference>
<organism evidence="18 19">
    <name type="scientific">Coffea arabica</name>
    <name type="common">Arabian coffee</name>
    <dbReference type="NCBI Taxonomy" id="13443"/>
    <lineage>
        <taxon>Eukaryota</taxon>
        <taxon>Viridiplantae</taxon>
        <taxon>Streptophyta</taxon>
        <taxon>Embryophyta</taxon>
        <taxon>Tracheophyta</taxon>
        <taxon>Spermatophyta</taxon>
        <taxon>Magnoliopsida</taxon>
        <taxon>eudicotyledons</taxon>
        <taxon>Gunneridae</taxon>
        <taxon>Pentapetalae</taxon>
        <taxon>asterids</taxon>
        <taxon>lamiids</taxon>
        <taxon>Gentianales</taxon>
        <taxon>Rubiaceae</taxon>
        <taxon>Ixoroideae</taxon>
        <taxon>Gardenieae complex</taxon>
        <taxon>Bertiereae - Coffeeae clade</taxon>
        <taxon>Coffeeae</taxon>
        <taxon>Coffea</taxon>
    </lineage>
</organism>
<keyword evidence="6 16" id="KW-0812">Transmembrane</keyword>
<comment type="similarity">
    <text evidence="13">Belongs to the RING-type zinc finger family. ATL subfamily.</text>
</comment>
<accession>A0A6P6WC48</accession>
<evidence type="ECO:0000256" key="16">
    <source>
        <dbReference type="SAM" id="Phobius"/>
    </source>
</evidence>
<dbReference type="InterPro" id="IPR001841">
    <property type="entry name" value="Znf_RING"/>
</dbReference>
<dbReference type="GO" id="GO:0016567">
    <property type="term" value="P:protein ubiquitination"/>
    <property type="evidence" value="ECO:0007669"/>
    <property type="project" value="UniProtKB-UniPathway"/>
</dbReference>
<dbReference type="EC" id="2.3.2.27" evidence="4"/>
<dbReference type="GeneID" id="113731636"/>
<evidence type="ECO:0000313" key="19">
    <source>
        <dbReference type="RefSeq" id="XP_027112809.1"/>
    </source>
</evidence>
<evidence type="ECO:0000256" key="8">
    <source>
        <dbReference type="ARBA" id="ARBA00022771"/>
    </source>
</evidence>
<dbReference type="GO" id="GO:0016020">
    <property type="term" value="C:membrane"/>
    <property type="evidence" value="ECO:0007669"/>
    <property type="project" value="UniProtKB-SubCell"/>
</dbReference>
<dbReference type="SMART" id="SM00184">
    <property type="entry name" value="RING"/>
    <property type="match status" value="1"/>
</dbReference>
<comment type="catalytic activity">
    <reaction evidence="1">
        <text>S-ubiquitinyl-[E2 ubiquitin-conjugating enzyme]-L-cysteine + [acceptor protein]-L-lysine = [E2 ubiquitin-conjugating enzyme]-L-cysteine + N(6)-ubiquitinyl-[acceptor protein]-L-lysine.</text>
        <dbReference type="EC" id="2.3.2.27"/>
    </reaction>
</comment>
<feature type="compositionally biased region" description="Polar residues" evidence="15">
    <location>
        <begin position="346"/>
        <end position="355"/>
    </location>
</feature>
<evidence type="ECO:0000256" key="1">
    <source>
        <dbReference type="ARBA" id="ARBA00000900"/>
    </source>
</evidence>
<evidence type="ECO:0000256" key="11">
    <source>
        <dbReference type="ARBA" id="ARBA00022989"/>
    </source>
</evidence>
<dbReference type="GO" id="GO:0008270">
    <property type="term" value="F:zinc ion binding"/>
    <property type="evidence" value="ECO:0007669"/>
    <property type="project" value="UniProtKB-KW"/>
</dbReference>
<evidence type="ECO:0000256" key="6">
    <source>
        <dbReference type="ARBA" id="ARBA00022692"/>
    </source>
</evidence>
<evidence type="ECO:0000256" key="7">
    <source>
        <dbReference type="ARBA" id="ARBA00022723"/>
    </source>
</evidence>
<dbReference type="Gene3D" id="3.30.40.10">
    <property type="entry name" value="Zinc/RING finger domain, C3HC4 (zinc finger)"/>
    <property type="match status" value="1"/>
</dbReference>
<evidence type="ECO:0000256" key="15">
    <source>
        <dbReference type="SAM" id="MobiDB-lite"/>
    </source>
</evidence>
<evidence type="ECO:0000256" key="4">
    <source>
        <dbReference type="ARBA" id="ARBA00012483"/>
    </source>
</evidence>
<dbReference type="FunFam" id="3.30.40.10:FF:000233">
    <property type="entry name" value="RING-H2 finger protein ATL54"/>
    <property type="match status" value="1"/>
</dbReference>
<dbReference type="SUPFAM" id="SSF57850">
    <property type="entry name" value="RING/U-box"/>
    <property type="match status" value="1"/>
</dbReference>
<dbReference type="SMART" id="SM01197">
    <property type="entry name" value="FANCL_C"/>
    <property type="match status" value="1"/>
</dbReference>
<evidence type="ECO:0000256" key="14">
    <source>
        <dbReference type="PROSITE-ProRule" id="PRU00175"/>
    </source>
</evidence>
<keyword evidence="18" id="KW-1185">Reference proteome</keyword>
<evidence type="ECO:0000256" key="2">
    <source>
        <dbReference type="ARBA" id="ARBA00004167"/>
    </source>
</evidence>
<evidence type="ECO:0000256" key="12">
    <source>
        <dbReference type="ARBA" id="ARBA00023136"/>
    </source>
</evidence>
<feature type="region of interest" description="Disordered" evidence="15">
    <location>
        <begin position="339"/>
        <end position="392"/>
    </location>
</feature>
<reference evidence="19" key="2">
    <citation type="submission" date="2025-08" db="UniProtKB">
        <authorList>
            <consortium name="RefSeq"/>
        </authorList>
    </citation>
    <scope>IDENTIFICATION</scope>
    <source>
        <tissue evidence="19">Leaves</tissue>
    </source>
</reference>
<evidence type="ECO:0000256" key="9">
    <source>
        <dbReference type="ARBA" id="ARBA00022786"/>
    </source>
</evidence>
<keyword evidence="9" id="KW-0833">Ubl conjugation pathway</keyword>
<dbReference type="PANTHER" id="PTHR46913:SF19">
    <property type="entry name" value="RING-TYPE E3 UBIQUITIN TRANSFERASE"/>
    <property type="match status" value="1"/>
</dbReference>
<keyword evidence="10" id="KW-0862">Zinc</keyword>
<reference evidence="18" key="1">
    <citation type="journal article" date="2025" name="Foods">
        <title>Unveiling the Microbial Signatures of Arabica Coffee Cherries: Insights into Ripeness Specific Diversity, Functional Traits, and Implications for Quality and Safety.</title>
        <authorList>
            <consortium name="RefSeq"/>
            <person name="Tenea G.N."/>
            <person name="Cifuentes V."/>
            <person name="Reyes P."/>
            <person name="Cevallos-Vallejos M."/>
        </authorList>
    </citation>
    <scope>NUCLEOTIDE SEQUENCE [LARGE SCALE GENOMIC DNA]</scope>
</reference>
<evidence type="ECO:0000313" key="18">
    <source>
        <dbReference type="Proteomes" id="UP001652660"/>
    </source>
</evidence>
<dbReference type="PANTHER" id="PTHR46913">
    <property type="entry name" value="RING-H2 FINGER PROTEIN ATL16"/>
    <property type="match status" value="1"/>
</dbReference>
<keyword evidence="5" id="KW-0808">Transferase</keyword>
<evidence type="ECO:0000256" key="10">
    <source>
        <dbReference type="ARBA" id="ARBA00022833"/>
    </source>
</evidence>
<dbReference type="InterPro" id="IPR013083">
    <property type="entry name" value="Znf_RING/FYVE/PHD"/>
</dbReference>
<feature type="domain" description="RING-type" evidence="17">
    <location>
        <begin position="180"/>
        <end position="222"/>
    </location>
</feature>
<dbReference type="Pfam" id="PF13639">
    <property type="entry name" value="zf-RING_2"/>
    <property type="match status" value="1"/>
</dbReference>
<gene>
    <name evidence="19" type="primary">LOC113731636</name>
</gene>
<dbReference type="RefSeq" id="XP_027112809.1">
    <property type="nucleotide sequence ID" value="XM_027257008.2"/>
</dbReference>
<sequence length="414" mass="46187">MSFHHRKLLNDSLEHSVERFCLSFCDPAQNLDGSCPVTCILQCYPTCNHPLLLGLPPPPPDHTLLSDGKHSTQPSGLYVSLSVSLGVLATTFLIFSIYMIYKFYKRRYTSSRSRQLIPQPQQQPREDEEAHLDFLDEDQGPVVDHPIWYIRTVGLQPSVINAITICKYKRGDGLVEGTECSVCLNEFQEDETLRLLPKCNHAFHIPCIDTWLRSHTNCPNCRAGIVMSTANLQSSLQSHHNSGRVEEIQMGVSENNRDSERERERESESLEVGVEVEEEDESRVGTGNASRRNENFMEDVGNSGAREEEGIQPLRRSVSMDSLSAFKVSAAIANAFPPQCDRNSDNKNMQMNGSSMGLAPKGAGNEQCLSRSEGCSSVERSSQKETSAVKRSLSCSARVFLSRYSRSRNSVPPP</sequence>
<keyword evidence="11 16" id="KW-1133">Transmembrane helix</keyword>